<comment type="caution">
    <text evidence="11">The sequence shown here is derived from an EMBL/GenBank/DDBJ whole genome shotgun (WGS) entry which is preliminary data.</text>
</comment>
<keyword evidence="12" id="KW-1185">Reference proteome</keyword>
<evidence type="ECO:0000313" key="12">
    <source>
        <dbReference type="Proteomes" id="UP001141552"/>
    </source>
</evidence>
<dbReference type="AlphaFoldDB" id="A0A9Q0G7Z1"/>
<dbReference type="InterPro" id="IPR004240">
    <property type="entry name" value="EMP70"/>
</dbReference>
<protein>
    <recommendedName>
        <fullName evidence="10">Transmembrane 9 superfamily member</fullName>
    </recommendedName>
</protein>
<accession>A0A9Q0G7Z1</accession>
<keyword evidence="5" id="KW-0732">Signal</keyword>
<reference evidence="11" key="1">
    <citation type="submission" date="2022-02" db="EMBL/GenBank/DDBJ databases">
        <authorList>
            <person name="Henning P.M."/>
            <person name="McCubbin A.G."/>
            <person name="Shore J.S."/>
        </authorList>
    </citation>
    <scope>NUCLEOTIDE SEQUENCE</scope>
    <source>
        <strain evidence="11">F60SS</strain>
        <tissue evidence="11">Leaves</tissue>
    </source>
</reference>
<evidence type="ECO:0000313" key="11">
    <source>
        <dbReference type="EMBL" id="KAJ4844853.1"/>
    </source>
</evidence>
<sequence>MLNMIAVSYGATAALPFGTILVILLIYTFLAFPLLALGGFLGNLFRSEFQAPSAPKRYHREIPPLACTLLVTVVVVILLTAILSVGMTYIQLSLKDHEWWWRSLLCGGIDVCLLHLLLCQVKHEGSYAMQLSFFFGCDACMCSAFFLMLGTISFRASFSFVQHIYQAAKSD</sequence>
<keyword evidence="8" id="KW-0333">Golgi apparatus</keyword>
<comment type="subcellular location">
    <subcellularLocation>
        <location evidence="1">Endosome membrane</location>
        <topology evidence="1">Multi-pass membrane protein</topology>
    </subcellularLocation>
    <subcellularLocation>
        <location evidence="2">Golgi apparatus membrane</location>
        <topology evidence="2">Multi-pass membrane protein</topology>
    </subcellularLocation>
</comment>
<dbReference type="PANTHER" id="PTHR10766">
    <property type="entry name" value="TRANSMEMBRANE 9 SUPERFAMILY PROTEIN"/>
    <property type="match status" value="1"/>
</dbReference>
<feature type="transmembrane region" description="Helical" evidence="10">
    <location>
        <begin position="65"/>
        <end position="87"/>
    </location>
</feature>
<evidence type="ECO:0000256" key="4">
    <source>
        <dbReference type="ARBA" id="ARBA00022692"/>
    </source>
</evidence>
<keyword evidence="6" id="KW-0967">Endosome</keyword>
<proteinExistence type="inferred from homology"/>
<dbReference type="PANTHER" id="PTHR10766:SF119">
    <property type="entry name" value="TRANSMEMBRANE 9 SUPERFAMILY MEMBER 5"/>
    <property type="match status" value="1"/>
</dbReference>
<name>A0A9Q0G7Z1_9ROSI</name>
<dbReference type="EMBL" id="JAKUCV010001846">
    <property type="protein sequence ID" value="KAJ4844853.1"/>
    <property type="molecule type" value="Genomic_DNA"/>
</dbReference>
<feature type="transmembrane region" description="Helical" evidence="10">
    <location>
        <begin position="131"/>
        <end position="152"/>
    </location>
</feature>
<comment type="similarity">
    <text evidence="3 10">Belongs to the nonaspanin (TM9SF) (TC 9.A.2) family.</text>
</comment>
<evidence type="ECO:0000256" key="9">
    <source>
        <dbReference type="ARBA" id="ARBA00023136"/>
    </source>
</evidence>
<evidence type="ECO:0000256" key="6">
    <source>
        <dbReference type="ARBA" id="ARBA00022753"/>
    </source>
</evidence>
<evidence type="ECO:0000256" key="8">
    <source>
        <dbReference type="ARBA" id="ARBA00023034"/>
    </source>
</evidence>
<evidence type="ECO:0000256" key="2">
    <source>
        <dbReference type="ARBA" id="ARBA00004653"/>
    </source>
</evidence>
<reference evidence="11" key="2">
    <citation type="journal article" date="2023" name="Plants (Basel)">
        <title>Annotation of the Turnera subulata (Passifloraceae) Draft Genome Reveals the S-Locus Evolved after the Divergence of Turneroideae from Passifloroideae in a Stepwise Manner.</title>
        <authorList>
            <person name="Henning P.M."/>
            <person name="Roalson E.H."/>
            <person name="Mir W."/>
            <person name="McCubbin A.G."/>
            <person name="Shore J.S."/>
        </authorList>
    </citation>
    <scope>NUCLEOTIDE SEQUENCE</scope>
    <source>
        <strain evidence="11">F60SS</strain>
    </source>
</reference>
<keyword evidence="4 10" id="KW-0812">Transmembrane</keyword>
<feature type="transmembrane region" description="Helical" evidence="10">
    <location>
        <begin position="99"/>
        <end position="119"/>
    </location>
</feature>
<dbReference type="GO" id="GO:0072657">
    <property type="term" value="P:protein localization to membrane"/>
    <property type="evidence" value="ECO:0007669"/>
    <property type="project" value="TreeGrafter"/>
</dbReference>
<feature type="transmembrane region" description="Helical" evidence="10">
    <location>
        <begin position="20"/>
        <end position="45"/>
    </location>
</feature>
<comment type="caution">
    <text evidence="10">Lacks conserved residue(s) required for the propagation of feature annotation.</text>
</comment>
<keyword evidence="9 10" id="KW-0472">Membrane</keyword>
<evidence type="ECO:0000256" key="3">
    <source>
        <dbReference type="ARBA" id="ARBA00005227"/>
    </source>
</evidence>
<dbReference type="Pfam" id="PF02990">
    <property type="entry name" value="EMP70"/>
    <property type="match status" value="2"/>
</dbReference>
<evidence type="ECO:0000256" key="5">
    <source>
        <dbReference type="ARBA" id="ARBA00022729"/>
    </source>
</evidence>
<evidence type="ECO:0000256" key="7">
    <source>
        <dbReference type="ARBA" id="ARBA00022989"/>
    </source>
</evidence>
<dbReference type="GO" id="GO:0000139">
    <property type="term" value="C:Golgi membrane"/>
    <property type="evidence" value="ECO:0007669"/>
    <property type="project" value="UniProtKB-SubCell"/>
</dbReference>
<evidence type="ECO:0000256" key="1">
    <source>
        <dbReference type="ARBA" id="ARBA00004337"/>
    </source>
</evidence>
<organism evidence="11 12">
    <name type="scientific">Turnera subulata</name>
    <dbReference type="NCBI Taxonomy" id="218843"/>
    <lineage>
        <taxon>Eukaryota</taxon>
        <taxon>Viridiplantae</taxon>
        <taxon>Streptophyta</taxon>
        <taxon>Embryophyta</taxon>
        <taxon>Tracheophyta</taxon>
        <taxon>Spermatophyta</taxon>
        <taxon>Magnoliopsida</taxon>
        <taxon>eudicotyledons</taxon>
        <taxon>Gunneridae</taxon>
        <taxon>Pentapetalae</taxon>
        <taxon>rosids</taxon>
        <taxon>fabids</taxon>
        <taxon>Malpighiales</taxon>
        <taxon>Passifloraceae</taxon>
        <taxon>Turnera</taxon>
    </lineage>
</organism>
<keyword evidence="7 10" id="KW-1133">Transmembrane helix</keyword>
<dbReference type="Proteomes" id="UP001141552">
    <property type="component" value="Unassembled WGS sequence"/>
</dbReference>
<gene>
    <name evidence="11" type="ORF">Tsubulata_021831</name>
</gene>
<dbReference type="GO" id="GO:0010008">
    <property type="term" value="C:endosome membrane"/>
    <property type="evidence" value="ECO:0007669"/>
    <property type="project" value="UniProtKB-SubCell"/>
</dbReference>
<evidence type="ECO:0000256" key="10">
    <source>
        <dbReference type="RuleBase" id="RU363079"/>
    </source>
</evidence>
<dbReference type="OrthoDB" id="1707490at2759"/>